<dbReference type="OMA" id="WESAPII"/>
<accession>A0A0D3ASK3</accession>
<dbReference type="Pfam" id="PF14111">
    <property type="entry name" value="DUF4283"/>
    <property type="match status" value="1"/>
</dbReference>
<feature type="compositionally biased region" description="Acidic residues" evidence="1">
    <location>
        <begin position="1"/>
        <end position="12"/>
    </location>
</feature>
<dbReference type="InterPro" id="IPR040256">
    <property type="entry name" value="At4g02000-like"/>
</dbReference>
<feature type="compositionally biased region" description="Basic and acidic residues" evidence="1">
    <location>
        <begin position="13"/>
        <end position="37"/>
    </location>
</feature>
<evidence type="ECO:0000313" key="4">
    <source>
        <dbReference type="Proteomes" id="UP000032141"/>
    </source>
</evidence>
<dbReference type="PANTHER" id="PTHR31286:SF148">
    <property type="entry name" value="DUF4283 DOMAIN-CONTAINING PROTEIN"/>
    <property type="match status" value="1"/>
</dbReference>
<feature type="region of interest" description="Disordered" evidence="1">
    <location>
        <begin position="1"/>
        <end position="81"/>
    </location>
</feature>
<feature type="compositionally biased region" description="Acidic residues" evidence="1">
    <location>
        <begin position="401"/>
        <end position="417"/>
    </location>
</feature>
<dbReference type="EnsemblPlants" id="Bo2g103250.1">
    <property type="protein sequence ID" value="Bo2g103250.1"/>
    <property type="gene ID" value="Bo2g103250"/>
</dbReference>
<reference evidence="3" key="2">
    <citation type="submission" date="2015-03" db="UniProtKB">
        <authorList>
            <consortium name="EnsemblPlants"/>
        </authorList>
    </citation>
    <scope>IDENTIFICATION</scope>
</reference>
<dbReference type="InterPro" id="IPR036691">
    <property type="entry name" value="Endo/exonu/phosph_ase_sf"/>
</dbReference>
<feature type="domain" description="DUF4283" evidence="2">
    <location>
        <begin position="104"/>
        <end position="188"/>
    </location>
</feature>
<proteinExistence type="predicted"/>
<dbReference type="InterPro" id="IPR025558">
    <property type="entry name" value="DUF4283"/>
</dbReference>
<evidence type="ECO:0000259" key="2">
    <source>
        <dbReference type="Pfam" id="PF14111"/>
    </source>
</evidence>
<keyword evidence="4" id="KW-1185">Reference proteome</keyword>
<reference evidence="3 4" key="1">
    <citation type="journal article" date="2014" name="Genome Biol.">
        <title>Transcriptome and methylome profiling reveals relics of genome dominance in the mesopolyploid Brassica oleracea.</title>
        <authorList>
            <person name="Parkin I.A."/>
            <person name="Koh C."/>
            <person name="Tang H."/>
            <person name="Robinson S.J."/>
            <person name="Kagale S."/>
            <person name="Clarke W.E."/>
            <person name="Town C.D."/>
            <person name="Nixon J."/>
            <person name="Krishnakumar V."/>
            <person name="Bidwell S.L."/>
            <person name="Denoeud F."/>
            <person name="Belcram H."/>
            <person name="Links M.G."/>
            <person name="Just J."/>
            <person name="Clarke C."/>
            <person name="Bender T."/>
            <person name="Huebert T."/>
            <person name="Mason A.S."/>
            <person name="Pires J.C."/>
            <person name="Barker G."/>
            <person name="Moore J."/>
            <person name="Walley P.G."/>
            <person name="Manoli S."/>
            <person name="Batley J."/>
            <person name="Edwards D."/>
            <person name="Nelson M.N."/>
            <person name="Wang X."/>
            <person name="Paterson A.H."/>
            <person name="King G."/>
            <person name="Bancroft I."/>
            <person name="Chalhoub B."/>
            <person name="Sharpe A.G."/>
        </authorList>
    </citation>
    <scope>NUCLEOTIDE SEQUENCE</scope>
    <source>
        <strain evidence="3 4">cv. TO1000</strain>
    </source>
</reference>
<name>A0A0D3ASK3_BRAOL</name>
<feature type="region of interest" description="Disordered" evidence="1">
    <location>
        <begin position="383"/>
        <end position="418"/>
    </location>
</feature>
<dbReference type="PANTHER" id="PTHR31286">
    <property type="entry name" value="GLYCINE-RICH CELL WALL STRUCTURAL PROTEIN 1.8-LIKE"/>
    <property type="match status" value="1"/>
</dbReference>
<protein>
    <recommendedName>
        <fullName evidence="2">DUF4283 domain-containing protein</fullName>
    </recommendedName>
</protein>
<dbReference type="SUPFAM" id="SSF56219">
    <property type="entry name" value="DNase I-like"/>
    <property type="match status" value="1"/>
</dbReference>
<evidence type="ECO:0000256" key="1">
    <source>
        <dbReference type="SAM" id="MobiDB-lite"/>
    </source>
</evidence>
<organism evidence="3 4">
    <name type="scientific">Brassica oleracea var. oleracea</name>
    <dbReference type="NCBI Taxonomy" id="109376"/>
    <lineage>
        <taxon>Eukaryota</taxon>
        <taxon>Viridiplantae</taxon>
        <taxon>Streptophyta</taxon>
        <taxon>Embryophyta</taxon>
        <taxon>Tracheophyta</taxon>
        <taxon>Spermatophyta</taxon>
        <taxon>Magnoliopsida</taxon>
        <taxon>eudicotyledons</taxon>
        <taxon>Gunneridae</taxon>
        <taxon>Pentapetalae</taxon>
        <taxon>rosids</taxon>
        <taxon>malvids</taxon>
        <taxon>Brassicales</taxon>
        <taxon>Brassicaceae</taxon>
        <taxon>Brassiceae</taxon>
        <taxon>Brassica</taxon>
    </lineage>
</organism>
<dbReference type="AlphaFoldDB" id="A0A0D3ASK3"/>
<dbReference type="HOGENOM" id="CLU_350353_0_0_1"/>
<feature type="compositionally biased region" description="Basic and acidic residues" evidence="1">
    <location>
        <begin position="390"/>
        <end position="400"/>
    </location>
</feature>
<dbReference type="Proteomes" id="UP000032141">
    <property type="component" value="Chromosome C2"/>
</dbReference>
<dbReference type="eggNOG" id="KOG1075">
    <property type="taxonomic scope" value="Eukaryota"/>
</dbReference>
<dbReference type="Gramene" id="Bo2g103250.1">
    <property type="protein sequence ID" value="Bo2g103250.1"/>
    <property type="gene ID" value="Bo2g103250"/>
</dbReference>
<evidence type="ECO:0000313" key="3">
    <source>
        <dbReference type="EnsemblPlants" id="Bo2g103250.1"/>
    </source>
</evidence>
<sequence length="774" mass="86956">MATIIGDEEGDSRDDTQPPRDDTQPPRDDTQPPRDDTQPPLSRPPPPTRSVNGETSETPPSPQGVARSPCSQGPIAEPPILPEATDGVVVMTIPDEILSDPNPLWRCYVVGYFIGDVPHVESIHATVNRLWTSPKIGSKIDVQFLVKNNVLFRIENQQMRSRVIQRRYWHIADVPLVVNEWSPETALQPPDLSAMPLWIDLKGVPSMLFSHKALKCMSRAAGRFVKLHPTMEKCTRLDVARVLVEVDLNKPLVEKFCFPGKDGVQVQIEVCYPWLPSRCILCKGWGHKGVNCSSKKIKVLQKGKEIVVATPETDVELTGEARVRHATHHNHNVVSDMINELENLPQALGIGDLGDALKERSESEGSGSGSSEDQSKLDWALVGRLSSSPTDRETRKRVAEAGEEVNDNEDLEEGEMVDEQKASEKFEVCMVEVFPGWTSLANYEHNQLGRIWFCWSDRAVVTKLHSSSLVISCAAQLRGTQAAYQHLDMPWIVIGEFNVTLTTGEHSRGTIPQSQIGMRQLQDVVGDCCLTDLAYTGALFTWLNKQDGDPIGKKLDRALINQAWLKVYPHSSSRFEAGGISDHTRCVVQLSGDLNEARKPFCFFNYLTDHHDFLPVVKKVWESAPIILHSRGALGCFQAKLKSLKYDMRLLNKTHYGDLLNKTKQAFEEMCWCQNLALQDPNPVTFAAAAESSDRWNKLSSIKEKFFRQKSCVRWLGAGDQNTVFFHRARQRVDENAWIRVVFVVSEKLVRYLATKRSLRSDRAWLVCVPIVSL</sequence>
<dbReference type="Gene3D" id="3.60.10.10">
    <property type="entry name" value="Endonuclease/exonuclease/phosphatase"/>
    <property type="match status" value="1"/>
</dbReference>